<evidence type="ECO:0000313" key="2">
    <source>
        <dbReference type="Proteomes" id="UP000521872"/>
    </source>
</evidence>
<dbReference type="EMBL" id="JAACJL010000044">
    <property type="protein sequence ID" value="KAF4615142.1"/>
    <property type="molecule type" value="Genomic_DNA"/>
</dbReference>
<evidence type="ECO:0000313" key="1">
    <source>
        <dbReference type="EMBL" id="KAF4615142.1"/>
    </source>
</evidence>
<accession>A0A8H4QRM7</accession>
<proteinExistence type="predicted"/>
<sequence>MQYEKRPTRKGVEIDTPGYRILHQHSFENENAGLGCIPEYTMRYPSTPALRGMSAETRRPGLHLSSLTPTIYNIMEPPLSVAVLGQYIRSKRGSLSSPLPFEQYFQKANETQRQHPSTACIDQEIRKNKSSFLLFIWPSSIADMEVVGPTLGTVSRV</sequence>
<reference evidence="1 2" key="1">
    <citation type="submission" date="2019-12" db="EMBL/GenBank/DDBJ databases">
        <authorList>
            <person name="Floudas D."/>
            <person name="Bentzer J."/>
            <person name="Ahren D."/>
            <person name="Johansson T."/>
            <person name="Persson P."/>
            <person name="Tunlid A."/>
        </authorList>
    </citation>
    <scope>NUCLEOTIDE SEQUENCE [LARGE SCALE GENOMIC DNA]</scope>
    <source>
        <strain evidence="1 2">CBS 102.39</strain>
    </source>
</reference>
<dbReference type="Proteomes" id="UP000521872">
    <property type="component" value="Unassembled WGS sequence"/>
</dbReference>
<organism evidence="1 2">
    <name type="scientific">Agrocybe pediades</name>
    <dbReference type="NCBI Taxonomy" id="84607"/>
    <lineage>
        <taxon>Eukaryota</taxon>
        <taxon>Fungi</taxon>
        <taxon>Dikarya</taxon>
        <taxon>Basidiomycota</taxon>
        <taxon>Agaricomycotina</taxon>
        <taxon>Agaricomycetes</taxon>
        <taxon>Agaricomycetidae</taxon>
        <taxon>Agaricales</taxon>
        <taxon>Agaricineae</taxon>
        <taxon>Strophariaceae</taxon>
        <taxon>Agrocybe</taxon>
    </lineage>
</organism>
<dbReference type="AlphaFoldDB" id="A0A8H4QRM7"/>
<gene>
    <name evidence="1" type="ORF">D9613_003430</name>
</gene>
<keyword evidence="2" id="KW-1185">Reference proteome</keyword>
<protein>
    <submittedName>
        <fullName evidence="1">Uncharacterized protein</fullName>
    </submittedName>
</protein>
<comment type="caution">
    <text evidence="1">The sequence shown here is derived from an EMBL/GenBank/DDBJ whole genome shotgun (WGS) entry which is preliminary data.</text>
</comment>
<name>A0A8H4QRM7_9AGAR</name>